<proteinExistence type="predicted"/>
<dbReference type="Proteomes" id="UP000217065">
    <property type="component" value="Unassembled WGS sequence"/>
</dbReference>
<protein>
    <submittedName>
        <fullName evidence="1">Pullulanase</fullName>
    </submittedName>
</protein>
<dbReference type="Pfam" id="PF20119">
    <property type="entry name" value="DUF6509"/>
    <property type="match status" value="1"/>
</dbReference>
<dbReference type="InterPro" id="IPR045424">
    <property type="entry name" value="DUF6509"/>
</dbReference>
<dbReference type="EMBL" id="NOKQ01000194">
    <property type="protein sequence ID" value="OZS78593.1"/>
    <property type="molecule type" value="Genomic_DNA"/>
</dbReference>
<organism evidence="1 2">
    <name type="scientific">Tetzosporium hominis</name>
    <dbReference type="NCBI Taxonomy" id="2020506"/>
    <lineage>
        <taxon>Bacteria</taxon>
        <taxon>Bacillati</taxon>
        <taxon>Bacillota</taxon>
        <taxon>Bacilli</taxon>
        <taxon>Bacillales</taxon>
        <taxon>Caryophanaceae</taxon>
        <taxon>Tetzosporium</taxon>
    </lineage>
</organism>
<reference evidence="1 2" key="1">
    <citation type="submission" date="2017-07" db="EMBL/GenBank/DDBJ databases">
        <title>Tetzosporium hominis gen.nov. sp.nov.</title>
        <authorList>
            <person name="Tetz G."/>
            <person name="Tetz V."/>
        </authorList>
    </citation>
    <scope>NUCLEOTIDE SEQUENCE [LARGE SCALE GENOMIC DNA]</scope>
    <source>
        <strain evidence="1 2">VT-49</strain>
    </source>
</reference>
<sequence length="97" mass="11324">MQIESYEVERLLDPTGIVEGDRYEFLFGLAYDEEDELFEETDSIDVRVIFADDSKGKRIAQAHFIDRATGKVLDFEIEEDEYTTLLAFCQEHYTEAE</sequence>
<dbReference type="AlphaFoldDB" id="A0A264W4S3"/>
<dbReference type="OrthoDB" id="2736409at2"/>
<name>A0A264W4S3_9BACL</name>
<keyword evidence="2" id="KW-1185">Reference proteome</keyword>
<evidence type="ECO:0000313" key="1">
    <source>
        <dbReference type="EMBL" id="OZS78593.1"/>
    </source>
</evidence>
<comment type="caution">
    <text evidence="1">The sequence shown here is derived from an EMBL/GenBank/DDBJ whole genome shotgun (WGS) entry which is preliminary data.</text>
</comment>
<dbReference type="RefSeq" id="WP_094942249.1">
    <property type="nucleotide sequence ID" value="NZ_NOKQ01000194.1"/>
</dbReference>
<gene>
    <name evidence="1" type="ORF">CF394_05570</name>
</gene>
<evidence type="ECO:0000313" key="2">
    <source>
        <dbReference type="Proteomes" id="UP000217065"/>
    </source>
</evidence>
<accession>A0A264W4S3</accession>